<dbReference type="AlphaFoldDB" id="A0A8B9N7V7"/>
<dbReference type="FunFam" id="3.40.630.10:FF:000065">
    <property type="entry name" value="Transferrin receptor 1b"/>
    <property type="match status" value="1"/>
</dbReference>
<keyword evidence="7" id="KW-1015">Disulfide bond</keyword>
<keyword evidence="2 10" id="KW-1003">Cell membrane</keyword>
<dbReference type="GO" id="GO:0004998">
    <property type="term" value="F:transferrin receptor activity"/>
    <property type="evidence" value="ECO:0007669"/>
    <property type="project" value="UniProtKB-UniRule"/>
</dbReference>
<comment type="function">
    <text evidence="10">Cellular uptake of iron occurs via receptor-mediated endocytosis of ligand-occupied transferrin receptor into specialized endosomes. Endosomal acidification leads to iron release. The apotransferrin-receptor complex is then recycled to the cell surface with a return to neutral pH and the concomitant loss of affinity of apotransferrin for its receptor. Transferrin receptor is necessary for development of erythrocytes and the nervous system. Acts as a lipid sensor that regulates mitochondrial fusion by regulating activation of the JNK pathway.</text>
</comment>
<dbReference type="PANTHER" id="PTHR10404:SF26">
    <property type="entry name" value="TRANSFERRIN RECEPTOR PROTEIN 1"/>
    <property type="match status" value="1"/>
</dbReference>
<keyword evidence="10" id="KW-0449">Lipoprotein</keyword>
<keyword evidence="4" id="KW-0735">Signal-anchor</keyword>
<protein>
    <recommendedName>
        <fullName evidence="10">Transferrin receptor protein 1</fullName>
    </recommendedName>
</protein>
<dbReference type="InterPro" id="IPR007365">
    <property type="entry name" value="TFR-like_dimer_dom"/>
</dbReference>
<dbReference type="InterPro" id="IPR046450">
    <property type="entry name" value="PA_dom_sf"/>
</dbReference>
<proteinExistence type="inferred from homology"/>
<evidence type="ECO:0000256" key="9">
    <source>
        <dbReference type="ARBA" id="ARBA00023180"/>
    </source>
</evidence>
<keyword evidence="8 10" id="KW-0675">Receptor</keyword>
<dbReference type="GO" id="GO:0006879">
    <property type="term" value="P:intracellular iron ion homeostasis"/>
    <property type="evidence" value="ECO:0007669"/>
    <property type="project" value="UniProtKB-UniRule"/>
</dbReference>
<dbReference type="GO" id="GO:0031623">
    <property type="term" value="P:receptor internalization"/>
    <property type="evidence" value="ECO:0007669"/>
    <property type="project" value="UniProtKB-UniRule"/>
</dbReference>
<dbReference type="SUPFAM" id="SSF47672">
    <property type="entry name" value="Transferrin receptor-like dimerisation domain"/>
    <property type="match status" value="1"/>
</dbReference>
<evidence type="ECO:0000256" key="5">
    <source>
        <dbReference type="ARBA" id="ARBA00022989"/>
    </source>
</evidence>
<comment type="similarity">
    <text evidence="1 10">Belongs to the peptidase M28 family. M28B subfamily.</text>
</comment>
<dbReference type="InterPro" id="IPR036757">
    <property type="entry name" value="TFR-like_dimer_dom_sf"/>
</dbReference>
<dbReference type="Gene3D" id="3.40.630.10">
    <property type="entry name" value="Zn peptidases"/>
    <property type="match status" value="1"/>
</dbReference>
<comment type="subunit">
    <text evidence="10">Homodimer; disulfide-linked.</text>
</comment>
<reference evidence="13" key="1">
    <citation type="submission" date="2025-08" db="UniProtKB">
        <authorList>
            <consortium name="Ensembl"/>
        </authorList>
    </citation>
    <scope>IDENTIFICATION</scope>
</reference>
<comment type="PTM">
    <text evidence="10">Stearoylated.</text>
</comment>
<evidence type="ECO:0000259" key="12">
    <source>
        <dbReference type="Pfam" id="PF04389"/>
    </source>
</evidence>
<evidence type="ECO:0000256" key="2">
    <source>
        <dbReference type="ARBA" id="ARBA00022475"/>
    </source>
</evidence>
<organism evidence="13 14">
    <name type="scientific">Accipiter nisus</name>
    <name type="common">Eurasian sparrowhawk</name>
    <dbReference type="NCBI Taxonomy" id="211598"/>
    <lineage>
        <taxon>Eukaryota</taxon>
        <taxon>Metazoa</taxon>
        <taxon>Chordata</taxon>
        <taxon>Craniata</taxon>
        <taxon>Vertebrata</taxon>
        <taxon>Euteleostomi</taxon>
        <taxon>Archelosauria</taxon>
        <taxon>Archosauria</taxon>
        <taxon>Dinosauria</taxon>
        <taxon>Saurischia</taxon>
        <taxon>Theropoda</taxon>
        <taxon>Coelurosauria</taxon>
        <taxon>Aves</taxon>
        <taxon>Neognathae</taxon>
        <taxon>Neoaves</taxon>
        <taxon>Telluraves</taxon>
        <taxon>Accipitrimorphae</taxon>
        <taxon>Accipitriformes</taxon>
        <taxon>Accipitridae</taxon>
        <taxon>Accipitrinae</taxon>
        <taxon>Accipiter</taxon>
    </lineage>
</organism>
<feature type="domain" description="Peptidase M28" evidence="12">
    <location>
        <begin position="402"/>
        <end position="595"/>
    </location>
</feature>
<reference evidence="13" key="2">
    <citation type="submission" date="2025-09" db="UniProtKB">
        <authorList>
            <consortium name="Ensembl"/>
        </authorList>
    </citation>
    <scope>IDENTIFICATION</scope>
</reference>
<name>A0A8B9N7V7_9AVES</name>
<dbReference type="Gene3D" id="1.20.930.40">
    <property type="entry name" value="Transferrin receptor-like, dimerisation domain"/>
    <property type="match status" value="1"/>
</dbReference>
<dbReference type="GO" id="GO:0033572">
    <property type="term" value="P:transferrin transport"/>
    <property type="evidence" value="ECO:0007669"/>
    <property type="project" value="UniProtKB-UniRule"/>
</dbReference>
<dbReference type="InterPro" id="IPR039373">
    <property type="entry name" value="Peptidase_M28B"/>
</dbReference>
<evidence type="ECO:0000256" key="3">
    <source>
        <dbReference type="ARBA" id="ARBA00022692"/>
    </source>
</evidence>
<dbReference type="SUPFAM" id="SSF53187">
    <property type="entry name" value="Zn-dependent exopeptidases"/>
    <property type="match status" value="1"/>
</dbReference>
<dbReference type="CDD" id="cd02128">
    <property type="entry name" value="PA_TfR"/>
    <property type="match status" value="1"/>
</dbReference>
<dbReference type="InterPro" id="IPR037324">
    <property type="entry name" value="TfR1/2_PA"/>
</dbReference>
<keyword evidence="10" id="KW-0254">Endocytosis</keyword>
<dbReference type="Pfam" id="PF04389">
    <property type="entry name" value="Peptidase_M28"/>
    <property type="match status" value="1"/>
</dbReference>
<dbReference type="FunFam" id="1.20.930.40:FF:000002">
    <property type="entry name" value="Transferrin receptor protein 1"/>
    <property type="match status" value="1"/>
</dbReference>
<evidence type="ECO:0000313" key="13">
    <source>
        <dbReference type="Ensembl" id="ENSANIP00000017852.1"/>
    </source>
</evidence>
<evidence type="ECO:0000313" key="14">
    <source>
        <dbReference type="Proteomes" id="UP000694541"/>
    </source>
</evidence>
<dbReference type="FunFam" id="3.50.30.30:FF:000010">
    <property type="entry name" value="Transferrin receptor protein 1"/>
    <property type="match status" value="1"/>
</dbReference>
<keyword evidence="5 10" id="KW-1133">Transmembrane helix</keyword>
<evidence type="ECO:0000256" key="4">
    <source>
        <dbReference type="ARBA" id="ARBA00022968"/>
    </source>
</evidence>
<keyword evidence="9 10" id="KW-0325">Glycoprotein</keyword>
<sequence>MDHARAAISNLFGGEPMSYTRFSIARQMDGDNSHVEMKLAADDEEGGEIGRPEHLHANMPPPWRRGKNRCFLVVAAVLLLLIGFLIGYLSYGGRMQKASRCLDGSGKCEMTPTTSYLVDDDETEEEEVPGPPVLYWPELRTLLSDKLSARRLEDNLRQRASKDSFEAGQSEDESIASYIHDQFTSFLLDEVWNDEHYIKLQVKGSSNNKVSILENGKEEELESPDAYVAYSKSGSVVGKPVHVNYGLKADFQKLQKQGVSLNETIIIFRAGKITLAEKVANAEEAGAVGALMYLDPSDYKMTDALAPFGHAHLGTGDPFTPGFPSFNHTQFPPVESSGLPRIAVQTISSKAVGKLFRRMDGENCLLEWNSGVLGCKVMLSSTSNLTVKLSVNNIMVDRKILNIFGAIKGFEEPDRYVVIGAQRDSWGPGAAKAGVGTAILLELAYVISDMVKHDGYKPRRSIIFASWSAGDYGAVGATEWLEGYSATLHAKAFTYINLDAAVLGFNHMKISASPLLYTLLERTMKGVKDPTKDSGSLYDRVGSDWVKTVVPLGLDNAAFPFLAYSGIPVVSFGFCNKEEEYSFLGTTEDTVENLKRIDKLYALMRAAAEVAGQIALRLTHDHELFLDFERYSEELLAFQEKFLPYYRDVKALGLTLNWLFFARGDFQRATDALRRDIANSDKENRVVRRALNDRIMKVEYDFLSPYLSSKDTPFRHIFFGKGSHTLQSLLENLQLLRTSRDSVNVNMLKEQLALVTWTIKGAANALVGDIWDTDNEF</sequence>
<evidence type="ECO:0000256" key="6">
    <source>
        <dbReference type="ARBA" id="ARBA00023136"/>
    </source>
</evidence>
<keyword evidence="6 10" id="KW-0472">Membrane</keyword>
<dbReference type="InterPro" id="IPR007484">
    <property type="entry name" value="Peptidase_M28"/>
</dbReference>
<accession>A0A8B9N7V7</accession>
<dbReference type="Gene3D" id="3.50.30.30">
    <property type="match status" value="1"/>
</dbReference>
<evidence type="ECO:0000256" key="7">
    <source>
        <dbReference type="ARBA" id="ARBA00023157"/>
    </source>
</evidence>
<dbReference type="PANTHER" id="PTHR10404">
    <property type="entry name" value="N-ACETYLATED-ALPHA-LINKED ACIDIC DIPEPTIDASE"/>
    <property type="match status" value="1"/>
</dbReference>
<keyword evidence="10" id="KW-0564">Palmitate</keyword>
<keyword evidence="14" id="KW-1185">Reference proteome</keyword>
<evidence type="ECO:0000256" key="1">
    <source>
        <dbReference type="ARBA" id="ARBA00005634"/>
    </source>
</evidence>
<evidence type="ECO:0000259" key="11">
    <source>
        <dbReference type="Pfam" id="PF04253"/>
    </source>
</evidence>
<dbReference type="GO" id="GO:0042470">
    <property type="term" value="C:melanosome"/>
    <property type="evidence" value="ECO:0007669"/>
    <property type="project" value="UniProtKB-SubCell"/>
</dbReference>
<comment type="subcellular location">
    <subcellularLocation>
        <location evidence="10">Cell membrane</location>
        <topology evidence="10">Single-pass type II membrane protein</topology>
    </subcellularLocation>
    <subcellularLocation>
        <location evidence="10">Melanosome</location>
    </subcellularLocation>
</comment>
<dbReference type="Proteomes" id="UP000694541">
    <property type="component" value="Unplaced"/>
</dbReference>
<dbReference type="GO" id="GO:0009897">
    <property type="term" value="C:external side of plasma membrane"/>
    <property type="evidence" value="ECO:0007669"/>
    <property type="project" value="TreeGrafter"/>
</dbReference>
<evidence type="ECO:0000256" key="10">
    <source>
        <dbReference type="RuleBase" id="RU367157"/>
    </source>
</evidence>
<dbReference type="SUPFAM" id="SSF52025">
    <property type="entry name" value="PA domain"/>
    <property type="match status" value="1"/>
</dbReference>
<dbReference type="CDD" id="cd09848">
    <property type="entry name" value="M28_TfR"/>
    <property type="match status" value="1"/>
</dbReference>
<dbReference type="Pfam" id="PF04253">
    <property type="entry name" value="TFR_dimer"/>
    <property type="match status" value="1"/>
</dbReference>
<feature type="transmembrane region" description="Helical" evidence="10">
    <location>
        <begin position="70"/>
        <end position="91"/>
    </location>
</feature>
<dbReference type="Ensembl" id="ENSANIT00000018458.1">
    <property type="protein sequence ID" value="ENSANIP00000017852.1"/>
    <property type="gene ID" value="ENSANIG00000012129.1"/>
</dbReference>
<keyword evidence="3 10" id="KW-0812">Transmembrane</keyword>
<evidence type="ECO:0000256" key="8">
    <source>
        <dbReference type="ARBA" id="ARBA00023170"/>
    </source>
</evidence>
<feature type="domain" description="Transferrin receptor-like dimerisation" evidence="11">
    <location>
        <begin position="656"/>
        <end position="766"/>
    </location>
</feature>